<dbReference type="KEGG" id="lgo:JCM16774_0327"/>
<dbReference type="GO" id="GO:0017108">
    <property type="term" value="F:5'-flap endonuclease activity"/>
    <property type="evidence" value="ECO:0007669"/>
    <property type="project" value="TreeGrafter"/>
</dbReference>
<dbReference type="PANTHER" id="PTHR15749:SF4">
    <property type="entry name" value="FANCONI-ASSOCIATED NUCLEASE 1"/>
    <property type="match status" value="1"/>
</dbReference>
<reference evidence="13 14" key="1">
    <citation type="submission" date="2019-07" db="EMBL/GenBank/DDBJ databases">
        <title>Complete Genome Sequence of Leptotrichia goodfellowii Strain JCM 16774.</title>
        <authorList>
            <person name="Watanabe S."/>
            <person name="Cui L."/>
        </authorList>
    </citation>
    <scope>NUCLEOTIDE SEQUENCE [LARGE SCALE GENOMIC DNA]</scope>
    <source>
        <strain evidence="13 14">JCM16774</strain>
    </source>
</reference>
<evidence type="ECO:0000259" key="12">
    <source>
        <dbReference type="Pfam" id="PF08774"/>
    </source>
</evidence>
<keyword evidence="8" id="KW-0378">Hydrolase</keyword>
<evidence type="ECO:0000256" key="7">
    <source>
        <dbReference type="ARBA" id="ARBA00022723"/>
    </source>
</evidence>
<keyword evidence="11" id="KW-0812">Transmembrane</keyword>
<dbReference type="GO" id="GO:0008409">
    <property type="term" value="F:5'-3' exonuclease activity"/>
    <property type="evidence" value="ECO:0007669"/>
    <property type="project" value="TreeGrafter"/>
</dbReference>
<comment type="catalytic activity">
    <reaction evidence="1">
        <text>Hydrolytically removes 5'-nucleotides successively from the 3'-hydroxy termini of 3'-hydroxy-terminated oligonucleotides.</text>
        <dbReference type="EC" id="3.1.4.1"/>
    </reaction>
</comment>
<dbReference type="GO" id="GO:0004528">
    <property type="term" value="F:phosphodiesterase I activity"/>
    <property type="evidence" value="ECO:0007669"/>
    <property type="project" value="UniProtKB-EC"/>
</dbReference>
<feature type="transmembrane region" description="Helical" evidence="11">
    <location>
        <begin position="223"/>
        <end position="244"/>
    </location>
</feature>
<accession>A0A510JB54</accession>
<dbReference type="RefSeq" id="WP_026736987.1">
    <property type="nucleotide sequence ID" value="NZ_AP019822.1"/>
</dbReference>
<dbReference type="InterPro" id="IPR011856">
    <property type="entry name" value="tRNA_endonuc-like_dom_sf"/>
</dbReference>
<sequence>MVKIRNLELNIGKEIGYYLFENKKFKTIEEVVIQYYEDRGYRGIYTENKYWRNFFGLFFDNIIVEQVGNVNILKFDFQKEIDIKKVFNKTYFLNKAYCPYKKEDLKVLLDFLDLESFMKLLFYYRIKQSGFPDVMIYNKKELLFLEVKNKNDMLRESQAITLQVLSSNNVNVEICTINFSERKKKEIIRLLKSNKEDVDIINYLLQDIIKINRRNKYWYEKGLGILFILVFWYIGIPLAIISFLNNYYKDKAYEEIKVQEVLKKRKNKGS</sequence>
<dbReference type="Pfam" id="PF08774">
    <property type="entry name" value="VRR_NUC"/>
    <property type="match status" value="1"/>
</dbReference>
<comment type="cofactor">
    <cofactor evidence="2">
        <name>Mn(2+)</name>
        <dbReference type="ChEBI" id="CHEBI:29035"/>
    </cofactor>
</comment>
<dbReference type="STRING" id="714315.GCA_000516535_00340"/>
<feature type="domain" description="VRR-NUC" evidence="12">
    <location>
        <begin position="87"/>
        <end position="176"/>
    </location>
</feature>
<organism evidence="13 14">
    <name type="scientific">Pseudoleptotrichia goodfellowii</name>
    <dbReference type="NCBI Taxonomy" id="157692"/>
    <lineage>
        <taxon>Bacteria</taxon>
        <taxon>Fusobacteriati</taxon>
        <taxon>Fusobacteriota</taxon>
        <taxon>Fusobacteriia</taxon>
        <taxon>Fusobacteriales</taxon>
        <taxon>Leptotrichiaceae</taxon>
        <taxon>Pseudoleptotrichia</taxon>
    </lineage>
</organism>
<evidence type="ECO:0000313" key="13">
    <source>
        <dbReference type="EMBL" id="BBM35415.1"/>
    </source>
</evidence>
<evidence type="ECO:0000256" key="2">
    <source>
        <dbReference type="ARBA" id="ARBA00001936"/>
    </source>
</evidence>
<keyword evidence="11" id="KW-1133">Transmembrane helix</keyword>
<evidence type="ECO:0000256" key="4">
    <source>
        <dbReference type="ARBA" id="ARBA00005533"/>
    </source>
</evidence>
<dbReference type="GO" id="GO:0036297">
    <property type="term" value="P:interstrand cross-link repair"/>
    <property type="evidence" value="ECO:0007669"/>
    <property type="project" value="InterPro"/>
</dbReference>
<keyword evidence="11" id="KW-0472">Membrane</keyword>
<dbReference type="Gene3D" id="3.40.1350.10">
    <property type="match status" value="1"/>
</dbReference>
<comment type="cofactor">
    <cofactor evidence="3">
        <name>Mg(2+)</name>
        <dbReference type="ChEBI" id="CHEBI:18420"/>
    </cofactor>
</comment>
<evidence type="ECO:0000256" key="6">
    <source>
        <dbReference type="ARBA" id="ARBA00022722"/>
    </source>
</evidence>
<evidence type="ECO:0000256" key="10">
    <source>
        <dbReference type="ARBA" id="ARBA00023211"/>
    </source>
</evidence>
<dbReference type="InterPro" id="IPR033315">
    <property type="entry name" value="Fan1-like"/>
</dbReference>
<keyword evidence="9" id="KW-0460">Magnesium</keyword>
<dbReference type="GO" id="GO:0070336">
    <property type="term" value="F:flap-structured DNA binding"/>
    <property type="evidence" value="ECO:0007669"/>
    <property type="project" value="TreeGrafter"/>
</dbReference>
<comment type="similarity">
    <text evidence="4">Belongs to the FAN1 family.</text>
</comment>
<dbReference type="PANTHER" id="PTHR15749">
    <property type="entry name" value="FANCONI-ASSOCIATED NUCLEASE 1"/>
    <property type="match status" value="1"/>
</dbReference>
<evidence type="ECO:0000256" key="11">
    <source>
        <dbReference type="SAM" id="Phobius"/>
    </source>
</evidence>
<dbReference type="EC" id="3.1.4.1" evidence="5"/>
<proteinExistence type="inferred from homology"/>
<evidence type="ECO:0000256" key="8">
    <source>
        <dbReference type="ARBA" id="ARBA00022801"/>
    </source>
</evidence>
<protein>
    <recommendedName>
        <fullName evidence="5">phosphodiesterase I</fullName>
        <ecNumber evidence="5">3.1.4.1</ecNumber>
    </recommendedName>
</protein>
<name>A0A510JB54_9FUSO</name>
<dbReference type="Proteomes" id="UP000321606">
    <property type="component" value="Chromosome"/>
</dbReference>
<dbReference type="AlphaFoldDB" id="A0A510JB54"/>
<dbReference type="EMBL" id="AP019822">
    <property type="protein sequence ID" value="BBM35415.1"/>
    <property type="molecule type" value="Genomic_DNA"/>
</dbReference>
<dbReference type="InterPro" id="IPR014883">
    <property type="entry name" value="VRR_NUC"/>
</dbReference>
<evidence type="ECO:0000256" key="3">
    <source>
        <dbReference type="ARBA" id="ARBA00001946"/>
    </source>
</evidence>
<dbReference type="OrthoDB" id="9803913at2"/>
<evidence type="ECO:0000256" key="9">
    <source>
        <dbReference type="ARBA" id="ARBA00022842"/>
    </source>
</evidence>
<keyword evidence="6" id="KW-0540">Nuclease</keyword>
<evidence type="ECO:0000313" key="14">
    <source>
        <dbReference type="Proteomes" id="UP000321606"/>
    </source>
</evidence>
<evidence type="ECO:0000256" key="5">
    <source>
        <dbReference type="ARBA" id="ARBA00012029"/>
    </source>
</evidence>
<keyword evidence="10" id="KW-0464">Manganese</keyword>
<keyword evidence="7" id="KW-0479">Metal-binding</keyword>
<gene>
    <name evidence="13" type="ORF">JCM16774_0327</name>
</gene>
<evidence type="ECO:0000256" key="1">
    <source>
        <dbReference type="ARBA" id="ARBA00000983"/>
    </source>
</evidence>